<comment type="similarity">
    <text evidence="3 9">Belongs to the CobD/CbiB family.</text>
</comment>
<name>A0A4R8LUZ1_9BACL</name>
<feature type="transmembrane region" description="Helical" evidence="9">
    <location>
        <begin position="91"/>
        <end position="110"/>
    </location>
</feature>
<evidence type="ECO:0000256" key="8">
    <source>
        <dbReference type="ARBA" id="ARBA00023136"/>
    </source>
</evidence>
<dbReference type="PANTHER" id="PTHR34308">
    <property type="entry name" value="COBALAMIN BIOSYNTHESIS PROTEIN CBIB"/>
    <property type="match status" value="1"/>
</dbReference>
<comment type="function">
    <text evidence="9">Converts cobyric acid to cobinamide by the addition of aminopropanol on the F carboxylic group.</text>
</comment>
<reference evidence="10 11" key="1">
    <citation type="submission" date="2019-03" db="EMBL/GenBank/DDBJ databases">
        <title>Genomic Encyclopedia of Type Strains, Phase IV (KMG-IV): sequencing the most valuable type-strain genomes for metagenomic binning, comparative biology and taxonomic classification.</title>
        <authorList>
            <person name="Goeker M."/>
        </authorList>
    </citation>
    <scope>NUCLEOTIDE SEQUENCE [LARGE SCALE GENOMIC DNA]</scope>
    <source>
        <strain evidence="10 11">DSM 17974</strain>
    </source>
</reference>
<evidence type="ECO:0000256" key="6">
    <source>
        <dbReference type="ARBA" id="ARBA00022692"/>
    </source>
</evidence>
<evidence type="ECO:0000313" key="10">
    <source>
        <dbReference type="EMBL" id="TDY50635.1"/>
    </source>
</evidence>
<dbReference type="GO" id="GO:0005886">
    <property type="term" value="C:plasma membrane"/>
    <property type="evidence" value="ECO:0007669"/>
    <property type="project" value="UniProtKB-SubCell"/>
</dbReference>
<dbReference type="NCBIfam" id="TIGR00380">
    <property type="entry name" value="cobal_cbiB"/>
    <property type="match status" value="1"/>
</dbReference>
<keyword evidence="11" id="KW-1185">Reference proteome</keyword>
<evidence type="ECO:0000256" key="5">
    <source>
        <dbReference type="ARBA" id="ARBA00022573"/>
    </source>
</evidence>
<keyword evidence="8 9" id="KW-0472">Membrane</keyword>
<dbReference type="PANTHER" id="PTHR34308:SF1">
    <property type="entry name" value="COBALAMIN BIOSYNTHESIS PROTEIN CBIB"/>
    <property type="match status" value="1"/>
</dbReference>
<dbReference type="HAMAP" id="MF_00024">
    <property type="entry name" value="CobD_CbiB"/>
    <property type="match status" value="1"/>
</dbReference>
<organism evidence="10 11">
    <name type="scientific">Alicyclobacillus sacchari</name>
    <dbReference type="NCBI Taxonomy" id="392010"/>
    <lineage>
        <taxon>Bacteria</taxon>
        <taxon>Bacillati</taxon>
        <taxon>Bacillota</taxon>
        <taxon>Bacilli</taxon>
        <taxon>Bacillales</taxon>
        <taxon>Alicyclobacillaceae</taxon>
        <taxon>Alicyclobacillus</taxon>
    </lineage>
</organism>
<dbReference type="GO" id="GO:0009236">
    <property type="term" value="P:cobalamin biosynthetic process"/>
    <property type="evidence" value="ECO:0007669"/>
    <property type="project" value="UniProtKB-UniRule"/>
</dbReference>
<feature type="transmembrane region" description="Helical" evidence="9">
    <location>
        <begin position="305"/>
        <end position="328"/>
    </location>
</feature>
<accession>A0A4R8LUZ1</accession>
<keyword evidence="4 9" id="KW-1003">Cell membrane</keyword>
<comment type="caution">
    <text evidence="9">Lacks conserved residue(s) required for the propagation of feature annotation.</text>
</comment>
<keyword evidence="7 9" id="KW-1133">Transmembrane helix</keyword>
<gene>
    <name evidence="9" type="primary">cobD</name>
    <name evidence="10" type="ORF">C7445_102195</name>
</gene>
<comment type="subcellular location">
    <subcellularLocation>
        <location evidence="1 9">Cell membrane</location>
        <topology evidence="1 9">Multi-pass membrane protein</topology>
    </subcellularLocation>
</comment>
<dbReference type="Proteomes" id="UP000294581">
    <property type="component" value="Unassembled WGS sequence"/>
</dbReference>
<proteinExistence type="inferred from homology"/>
<feature type="transmembrane region" description="Helical" evidence="9">
    <location>
        <begin position="61"/>
        <end position="84"/>
    </location>
</feature>
<keyword evidence="6 9" id="KW-0812">Transmembrane</keyword>
<evidence type="ECO:0000256" key="2">
    <source>
        <dbReference type="ARBA" id="ARBA00004953"/>
    </source>
</evidence>
<evidence type="ECO:0000256" key="3">
    <source>
        <dbReference type="ARBA" id="ARBA00006263"/>
    </source>
</evidence>
<dbReference type="Pfam" id="PF03186">
    <property type="entry name" value="CobD_Cbib"/>
    <property type="match status" value="1"/>
</dbReference>
<dbReference type="GO" id="GO:0015420">
    <property type="term" value="F:ABC-type vitamin B12 transporter activity"/>
    <property type="evidence" value="ECO:0007669"/>
    <property type="project" value="UniProtKB-UniRule"/>
</dbReference>
<protein>
    <recommendedName>
        <fullName evidence="9">Cobalamin biosynthesis protein CobD</fullName>
    </recommendedName>
</protein>
<comment type="caution">
    <text evidence="10">The sequence shown here is derived from an EMBL/GenBank/DDBJ whole genome shotgun (WGS) entry which is preliminary data.</text>
</comment>
<dbReference type="AlphaFoldDB" id="A0A4R8LUZ1"/>
<dbReference type="GO" id="GO:0048472">
    <property type="term" value="F:threonine-phosphate decarboxylase activity"/>
    <property type="evidence" value="ECO:0007669"/>
    <property type="project" value="InterPro"/>
</dbReference>
<sequence>MTSLMHVILIHIFVAAAALAVDRLVGDPQWIPHPVVAIGRFIQWFEKHFYRVGAAPWQQRLVGFALTLSTTVLACGTTWCVVTVCSKISSWLGLAINIWICSTTIAWKGLRDAGRAVSCELVEHGLDSARTAVSRIVGRDTDHLSEAEVVRATVETVAENLVDAVVSPVLFTLIGGATLAILYRAANTLDSMVGYRSERYRWFGFASARFDDVLNYVPARVATSLLSGAIACTQGDLRGAWRALVRDARKHPSPNSGIPEAMVAGALGVQLGGLNYYGGIPSHRATMGEARRPCVRRDIERSVRILDAACWMLTGALVTAMLVMILIARTGRG</sequence>
<evidence type="ECO:0000256" key="7">
    <source>
        <dbReference type="ARBA" id="ARBA00022989"/>
    </source>
</evidence>
<evidence type="ECO:0000256" key="9">
    <source>
        <dbReference type="HAMAP-Rule" id="MF_00024"/>
    </source>
</evidence>
<comment type="pathway">
    <text evidence="2 9">Cofactor biosynthesis; adenosylcobalamin biosynthesis.</text>
</comment>
<feature type="transmembrane region" description="Helical" evidence="9">
    <location>
        <begin position="165"/>
        <end position="186"/>
    </location>
</feature>
<dbReference type="EMBL" id="SORF01000002">
    <property type="protein sequence ID" value="TDY50635.1"/>
    <property type="molecule type" value="Genomic_DNA"/>
</dbReference>
<evidence type="ECO:0000256" key="1">
    <source>
        <dbReference type="ARBA" id="ARBA00004651"/>
    </source>
</evidence>
<dbReference type="UniPathway" id="UPA00148"/>
<keyword evidence="5 9" id="KW-0169">Cobalamin biosynthesis</keyword>
<evidence type="ECO:0000256" key="4">
    <source>
        <dbReference type="ARBA" id="ARBA00022475"/>
    </source>
</evidence>
<dbReference type="InterPro" id="IPR004485">
    <property type="entry name" value="Cobalamin_biosynth_CobD/CbiB"/>
</dbReference>
<evidence type="ECO:0000313" key="11">
    <source>
        <dbReference type="Proteomes" id="UP000294581"/>
    </source>
</evidence>